<name>A0A8J3CXR6_9BACT</name>
<gene>
    <name evidence="1" type="ORF">GCM10008106_14650</name>
</gene>
<evidence type="ECO:0000313" key="2">
    <source>
        <dbReference type="Proteomes" id="UP000642809"/>
    </source>
</evidence>
<dbReference type="AlphaFoldDB" id="A0A8J3CXR6"/>
<dbReference type="EMBL" id="BMYF01000007">
    <property type="protein sequence ID" value="GHB34404.1"/>
    <property type="molecule type" value="Genomic_DNA"/>
</dbReference>
<protein>
    <submittedName>
        <fullName evidence="1">Uncharacterized protein</fullName>
    </submittedName>
</protein>
<accession>A0A8J3CXR6</accession>
<comment type="caution">
    <text evidence="1">The sequence shown here is derived from an EMBL/GenBank/DDBJ whole genome shotgun (WGS) entry which is preliminary data.</text>
</comment>
<reference evidence="1" key="1">
    <citation type="journal article" date="2014" name="Int. J. Syst. Evol. Microbiol.">
        <title>Complete genome sequence of Corynebacterium casei LMG S-19264T (=DSM 44701T), isolated from a smear-ripened cheese.</title>
        <authorList>
            <consortium name="US DOE Joint Genome Institute (JGI-PGF)"/>
            <person name="Walter F."/>
            <person name="Albersmeier A."/>
            <person name="Kalinowski J."/>
            <person name="Ruckert C."/>
        </authorList>
    </citation>
    <scope>NUCLEOTIDE SEQUENCE</scope>
    <source>
        <strain evidence="1">KCTC 23224</strain>
    </source>
</reference>
<reference evidence="1" key="2">
    <citation type="submission" date="2020-09" db="EMBL/GenBank/DDBJ databases">
        <authorList>
            <person name="Sun Q."/>
            <person name="Kim S."/>
        </authorList>
    </citation>
    <scope>NUCLEOTIDE SEQUENCE</scope>
    <source>
        <strain evidence="1">KCTC 23224</strain>
    </source>
</reference>
<sequence>MLTFAQEANNPVKEWKIVTVVESIVPMGLGRSRIIENMTDVDTEVFRTSRTDGKRSSQRSVSRKELKVDKFDETKLLNFFSGVGINFQNIASNDAMIGARIMELESEGFSLVYVTSGVESHAGEGDSTGLFITRMFFSRMVQVD</sequence>
<organism evidence="1 2">
    <name type="scientific">Mongoliitalea lutea</name>
    <dbReference type="NCBI Taxonomy" id="849756"/>
    <lineage>
        <taxon>Bacteria</taxon>
        <taxon>Pseudomonadati</taxon>
        <taxon>Bacteroidota</taxon>
        <taxon>Cytophagia</taxon>
        <taxon>Cytophagales</taxon>
        <taxon>Cyclobacteriaceae</taxon>
        <taxon>Mongoliitalea</taxon>
    </lineage>
</organism>
<evidence type="ECO:0000313" key="1">
    <source>
        <dbReference type="EMBL" id="GHB34404.1"/>
    </source>
</evidence>
<dbReference type="Proteomes" id="UP000642809">
    <property type="component" value="Unassembled WGS sequence"/>
</dbReference>
<proteinExistence type="predicted"/>
<keyword evidence="2" id="KW-1185">Reference proteome</keyword>